<evidence type="ECO:0000313" key="2">
    <source>
        <dbReference type="EMBL" id="OQZ89518.1"/>
    </source>
</evidence>
<protein>
    <submittedName>
        <fullName evidence="1">AAA family ATPase</fullName>
    </submittedName>
</protein>
<keyword evidence="3" id="KW-1185">Reference proteome</keyword>
<dbReference type="SUPFAM" id="SSF52540">
    <property type="entry name" value="P-loop containing nucleoside triphosphate hydrolases"/>
    <property type="match status" value="1"/>
</dbReference>
<dbReference type="Pfam" id="PF13481">
    <property type="entry name" value="AAA_25"/>
    <property type="match status" value="1"/>
</dbReference>
<evidence type="ECO:0000313" key="4">
    <source>
        <dbReference type="Proteomes" id="UP001141650"/>
    </source>
</evidence>
<reference evidence="1" key="2">
    <citation type="submission" date="2020-07" db="EMBL/GenBank/DDBJ databases">
        <authorList>
            <person name="Pettersson B.M.F."/>
            <person name="Behra P.R.K."/>
            <person name="Ramesh M."/>
            <person name="Das S."/>
            <person name="Dasgupta S."/>
            <person name="Kirsebom L.A."/>
        </authorList>
    </citation>
    <scope>NUCLEOTIDE SEQUENCE</scope>
    <source>
        <strain evidence="1">CCUG 55640</strain>
    </source>
</reference>
<reference evidence="2 3" key="1">
    <citation type="submission" date="2017-02" db="EMBL/GenBank/DDBJ databases">
        <title>The new phylogeny of genus Mycobacterium.</title>
        <authorList>
            <person name="Tortoli E."/>
            <person name="Trovato A."/>
            <person name="Cirillo D.M."/>
        </authorList>
    </citation>
    <scope>NUCLEOTIDE SEQUENCE [LARGE SCALE GENOMIC DNA]</scope>
    <source>
        <strain evidence="2 3">DSM 45230</strain>
    </source>
</reference>
<reference evidence="1" key="3">
    <citation type="journal article" date="2022" name="BMC Genomics">
        <title>Comparative genome analysis of mycobacteria focusing on tRNA and non-coding RNA.</title>
        <authorList>
            <person name="Behra P.R.K."/>
            <person name="Pettersson B.M.F."/>
            <person name="Ramesh M."/>
            <person name="Das S."/>
            <person name="Dasgupta S."/>
            <person name="Kirsebom L.A."/>
        </authorList>
    </citation>
    <scope>NUCLEOTIDE SEQUENCE</scope>
    <source>
        <strain evidence="1">CCUG 55640</strain>
    </source>
</reference>
<dbReference type="Proteomes" id="UP000192319">
    <property type="component" value="Unassembled WGS sequence"/>
</dbReference>
<dbReference type="EMBL" id="MVHD01000031">
    <property type="protein sequence ID" value="OQZ89518.1"/>
    <property type="molecule type" value="Genomic_DNA"/>
</dbReference>
<dbReference type="Gene3D" id="3.40.50.300">
    <property type="entry name" value="P-loop containing nucleotide triphosphate hydrolases"/>
    <property type="match status" value="1"/>
</dbReference>
<dbReference type="Proteomes" id="UP001141650">
    <property type="component" value="Unassembled WGS sequence"/>
</dbReference>
<organism evidence="1 4">
    <name type="scientific">Mycobacterium alsense</name>
    <dbReference type="NCBI Taxonomy" id="324058"/>
    <lineage>
        <taxon>Bacteria</taxon>
        <taxon>Bacillati</taxon>
        <taxon>Actinomycetota</taxon>
        <taxon>Actinomycetes</taxon>
        <taxon>Mycobacteriales</taxon>
        <taxon>Mycobacteriaceae</taxon>
        <taxon>Mycobacterium</taxon>
    </lineage>
</organism>
<accession>A0AA42C0T7</accession>
<comment type="caution">
    <text evidence="1">The sequence shown here is derived from an EMBL/GenBank/DDBJ whole genome shotgun (WGS) entry which is preliminary data.</text>
</comment>
<evidence type="ECO:0000313" key="1">
    <source>
        <dbReference type="EMBL" id="MCV7381458.1"/>
    </source>
</evidence>
<dbReference type="RefSeq" id="WP_083139086.1">
    <property type="nucleotide sequence ID" value="NZ_JACKVH010000020.1"/>
</dbReference>
<sequence length="447" mass="47471">MNDDAQVDESGLLANVVSAAELNHEVFPELVQFIHGVITEGFGIVAGPPKLGKSWWTLNIALAVAAGGKAFGKVSAHQRDVFLLALEDSPRRLQARIRAVWGDDTPPPHRLHILTQVGPGLLIPTIAEWLMHHPRGLVILDTLGRARQQRRRGDDAYLADYQAGVALKTVVDAFPGSALLGVHHTRKASSEDFVDDLSGTLGLAGAADYVLVLRRQRTSTEATLQVTGRDAPEGEYAFTVSEGTWTLAGNELAEAAAEAQKRRDSKHYGERAMDVIAVVNKRAPANHTTAADVAEALRIDSDTARVYLNRLAKGERILKIATGAYTSVTAVTSVTQDLTCANGTHNGAGDAIASSVTPTVTAHEPASISGNTETVTTVTPGAPTEPTPGMTERVQRALAKAHSVQSDPMLCNICGNPVVGGAGQIHLDCRRVAIENRLNGLGTRETA</sequence>
<evidence type="ECO:0000313" key="3">
    <source>
        <dbReference type="Proteomes" id="UP000192319"/>
    </source>
</evidence>
<dbReference type="EMBL" id="JACKVH010000020">
    <property type="protein sequence ID" value="MCV7381458.1"/>
    <property type="molecule type" value="Genomic_DNA"/>
</dbReference>
<dbReference type="AlphaFoldDB" id="A0AA42C0T7"/>
<dbReference type="InterPro" id="IPR027417">
    <property type="entry name" value="P-loop_NTPase"/>
</dbReference>
<gene>
    <name evidence="2" type="ORF">BST11_16955</name>
    <name evidence="1" type="ORF">H7K38_22780</name>
</gene>
<name>A0AA42C0T7_9MYCO</name>
<proteinExistence type="predicted"/>